<protein>
    <recommendedName>
        <fullName evidence="2">Dihydrodipicolinate synthase family protein</fullName>
    </recommendedName>
</protein>
<dbReference type="InterPro" id="IPR013785">
    <property type="entry name" value="Aldolase_TIM"/>
</dbReference>
<dbReference type="Gene3D" id="3.20.20.70">
    <property type="entry name" value="Aldolase class I"/>
    <property type="match status" value="1"/>
</dbReference>
<organism evidence="1">
    <name type="scientific">marine metagenome</name>
    <dbReference type="NCBI Taxonomy" id="408172"/>
    <lineage>
        <taxon>unclassified sequences</taxon>
        <taxon>metagenomes</taxon>
        <taxon>ecological metagenomes</taxon>
    </lineage>
</organism>
<proteinExistence type="predicted"/>
<dbReference type="SUPFAM" id="SSF51569">
    <property type="entry name" value="Aldolase"/>
    <property type="match status" value="1"/>
</dbReference>
<dbReference type="Pfam" id="PF00701">
    <property type="entry name" value="DHDPS"/>
    <property type="match status" value="1"/>
</dbReference>
<evidence type="ECO:0000313" key="1">
    <source>
        <dbReference type="EMBL" id="SVD89103.1"/>
    </source>
</evidence>
<dbReference type="CDD" id="cd00408">
    <property type="entry name" value="DHDPS-like"/>
    <property type="match status" value="1"/>
</dbReference>
<dbReference type="PANTHER" id="PTHR12128">
    <property type="entry name" value="DIHYDRODIPICOLINATE SYNTHASE"/>
    <property type="match status" value="1"/>
</dbReference>
<dbReference type="AlphaFoldDB" id="A0A382Z0Y2"/>
<sequence length="246" mass="27058">MTNLTPGIFPASMSVLNNDLSLNAAQTVQHAEKLISFGCEGAILGGTTGMSAYLSIQDKMNLIEEAGKSSQKEKMIIGPATTSLLDTASLINFAKNKGLNRFLCQPCAYGWPGIKNKDEAIYSYFSALLKRTGTCEIIFYNYPQLVGVDFSVKIVERLVHAYKDVFIGLKDSGSDDLYKKIKIKNFKVFVGSEKKLEFSLKEGCSGALISATVNIHFQAQLAIKVFENFKKGKDSKDNKLLVKVRS</sequence>
<gene>
    <name evidence="1" type="ORF">METZ01_LOCUS441957</name>
</gene>
<accession>A0A382Z0Y2</accession>
<feature type="non-terminal residue" evidence="1">
    <location>
        <position position="246"/>
    </location>
</feature>
<dbReference type="PRINTS" id="PR00146">
    <property type="entry name" value="DHPICSNTHASE"/>
</dbReference>
<dbReference type="PANTHER" id="PTHR12128:SF67">
    <property type="entry name" value="BLR3884 PROTEIN"/>
    <property type="match status" value="1"/>
</dbReference>
<evidence type="ECO:0008006" key="2">
    <source>
        <dbReference type="Google" id="ProtNLM"/>
    </source>
</evidence>
<dbReference type="SMART" id="SM01130">
    <property type="entry name" value="DHDPS"/>
    <property type="match status" value="1"/>
</dbReference>
<dbReference type="EMBL" id="UINC01180084">
    <property type="protein sequence ID" value="SVD89103.1"/>
    <property type="molecule type" value="Genomic_DNA"/>
</dbReference>
<dbReference type="InterPro" id="IPR002220">
    <property type="entry name" value="DapA-like"/>
</dbReference>
<dbReference type="GO" id="GO:0008840">
    <property type="term" value="F:4-hydroxy-tetrahydrodipicolinate synthase activity"/>
    <property type="evidence" value="ECO:0007669"/>
    <property type="project" value="TreeGrafter"/>
</dbReference>
<reference evidence="1" key="1">
    <citation type="submission" date="2018-05" db="EMBL/GenBank/DDBJ databases">
        <authorList>
            <person name="Lanie J.A."/>
            <person name="Ng W.-L."/>
            <person name="Kazmierczak K.M."/>
            <person name="Andrzejewski T.M."/>
            <person name="Davidsen T.M."/>
            <person name="Wayne K.J."/>
            <person name="Tettelin H."/>
            <person name="Glass J.I."/>
            <person name="Rusch D."/>
            <person name="Podicherti R."/>
            <person name="Tsui H.-C.T."/>
            <person name="Winkler M.E."/>
        </authorList>
    </citation>
    <scope>NUCLEOTIDE SEQUENCE</scope>
</reference>
<name>A0A382Z0Y2_9ZZZZ</name>